<dbReference type="NCBIfam" id="TIGR00125">
    <property type="entry name" value="cyt_tran_rel"/>
    <property type="match status" value="1"/>
</dbReference>
<dbReference type="Proteomes" id="UP000019450">
    <property type="component" value="Chromosome"/>
</dbReference>
<dbReference type="EC" id="2.7.7.2" evidence="14"/>
<name>W8GFA8_9MOLU</name>
<dbReference type="NCBIfam" id="TIGR00083">
    <property type="entry name" value="ribF"/>
    <property type="match status" value="1"/>
</dbReference>
<dbReference type="SUPFAM" id="SSF82114">
    <property type="entry name" value="Riboflavin kinase-like"/>
    <property type="match status" value="1"/>
</dbReference>
<dbReference type="SUPFAM" id="SSF52374">
    <property type="entry name" value="Nucleotidylyl transferase"/>
    <property type="match status" value="1"/>
</dbReference>
<keyword evidence="5 14" id="KW-0808">Transferase</keyword>
<protein>
    <recommendedName>
        <fullName evidence="14">Riboflavin biosynthesis protein</fullName>
    </recommendedName>
    <domain>
        <recommendedName>
            <fullName evidence="14">Riboflavin kinase</fullName>
            <ecNumber evidence="14">2.7.1.26</ecNumber>
        </recommendedName>
        <alternativeName>
            <fullName evidence="14">Flavokinase</fullName>
        </alternativeName>
    </domain>
    <domain>
        <recommendedName>
            <fullName evidence="14">FMN adenylyltransferase</fullName>
            <ecNumber evidence="14">2.7.7.2</ecNumber>
        </recommendedName>
        <alternativeName>
            <fullName evidence="14">FAD pyrophosphorylase</fullName>
        </alternativeName>
        <alternativeName>
            <fullName evidence="14">FAD synthase</fullName>
        </alternativeName>
    </domain>
</protein>
<keyword evidence="7 14" id="KW-0547">Nucleotide-binding</keyword>
<dbReference type="GO" id="GO:0003919">
    <property type="term" value="F:FMN adenylyltransferase activity"/>
    <property type="evidence" value="ECO:0007669"/>
    <property type="project" value="UniProtKB-UniRule"/>
</dbReference>
<evidence type="ECO:0000313" key="17">
    <source>
        <dbReference type="Proteomes" id="UP000019450"/>
    </source>
</evidence>
<dbReference type="SMART" id="SM00904">
    <property type="entry name" value="Flavokinase"/>
    <property type="match status" value="1"/>
</dbReference>
<dbReference type="InterPro" id="IPR002606">
    <property type="entry name" value="Riboflavin_kinase_bac"/>
</dbReference>
<sequence>MQIIDFNIKDNKLEKNNERIIILGKFNTLHLGHQKLLNKAIELKNKTNKELIIMVYPDFNGFNKKQIKNILPLEERIKIFKKYNVDYLLLFEKNAKNYQITREKFIKYLKEKLNVTDVFVGENFSFGKNKLDDLILLNNNFNLHLIKLVYYNNQIISTSLIKMLLDEGAIEDVKKLLGFNYFYSGKVVHGMGIGKKYKTPTANVNVNKNLYPPMQGIYLSKVLIDNKYYYGITSISNNPTFKERPITFETHIFNFDQDIYDQLIYVELIKFMREPIKFTSIKKLFEQIEIDKKDAIMFINKKK</sequence>
<dbReference type="RefSeq" id="WP_025208594.1">
    <property type="nucleotide sequence ID" value="NZ_CP006932.1"/>
</dbReference>
<dbReference type="EC" id="2.7.1.26" evidence="14"/>
<proteinExistence type="inferred from homology"/>
<evidence type="ECO:0000256" key="12">
    <source>
        <dbReference type="ARBA" id="ARBA00047880"/>
    </source>
</evidence>
<dbReference type="GO" id="GO:0009231">
    <property type="term" value="P:riboflavin biosynthetic process"/>
    <property type="evidence" value="ECO:0007669"/>
    <property type="project" value="InterPro"/>
</dbReference>
<dbReference type="AlphaFoldDB" id="W8GFA8"/>
<dbReference type="InterPro" id="IPR023468">
    <property type="entry name" value="Riboflavin_kinase"/>
</dbReference>
<feature type="domain" description="Riboflavin kinase" evidence="15">
    <location>
        <begin position="176"/>
        <end position="300"/>
    </location>
</feature>
<keyword evidence="4 14" id="KW-0288">FMN</keyword>
<dbReference type="Gene3D" id="2.40.30.30">
    <property type="entry name" value="Riboflavin kinase-like"/>
    <property type="match status" value="1"/>
</dbReference>
<dbReference type="GO" id="GO:0009398">
    <property type="term" value="P:FMN biosynthetic process"/>
    <property type="evidence" value="ECO:0007669"/>
    <property type="project" value="UniProtKB-UniRule"/>
</dbReference>
<dbReference type="GO" id="GO:0005524">
    <property type="term" value="F:ATP binding"/>
    <property type="evidence" value="ECO:0007669"/>
    <property type="project" value="UniProtKB-UniRule"/>
</dbReference>
<dbReference type="InterPro" id="IPR015865">
    <property type="entry name" value="Riboflavin_kinase_bac/euk"/>
</dbReference>
<dbReference type="Pfam" id="PF06574">
    <property type="entry name" value="FAD_syn"/>
    <property type="match status" value="1"/>
</dbReference>
<dbReference type="GO" id="GO:0006747">
    <property type="term" value="P:FAD biosynthetic process"/>
    <property type="evidence" value="ECO:0007669"/>
    <property type="project" value="UniProtKB-UniRule"/>
</dbReference>
<dbReference type="GO" id="GO:0008531">
    <property type="term" value="F:riboflavin kinase activity"/>
    <property type="evidence" value="ECO:0007669"/>
    <property type="project" value="UniProtKB-UniRule"/>
</dbReference>
<gene>
    <name evidence="16" type="primary">ribF</name>
    <name evidence="16" type="ORF">X271_00185</name>
</gene>
<dbReference type="PIRSF" id="PIRSF004491">
    <property type="entry name" value="FAD_Synth"/>
    <property type="match status" value="1"/>
</dbReference>
<evidence type="ECO:0000256" key="2">
    <source>
        <dbReference type="ARBA" id="ARBA00005201"/>
    </source>
</evidence>
<dbReference type="HOGENOM" id="CLU_048437_0_2_14"/>
<keyword evidence="6 14" id="KW-0548">Nucleotidyltransferase</keyword>
<dbReference type="Pfam" id="PF01687">
    <property type="entry name" value="Flavokinase"/>
    <property type="match status" value="1"/>
</dbReference>
<keyword evidence="11" id="KW-0511">Multifunctional enzyme</keyword>
<comment type="similarity">
    <text evidence="14">Belongs to the ribF family.</text>
</comment>
<keyword evidence="3 14" id="KW-0285">Flavoprotein</keyword>
<accession>W8GFA8</accession>
<dbReference type="STRING" id="1427984.X271_00185"/>
<dbReference type="eggNOG" id="COG0196">
    <property type="taxonomic scope" value="Bacteria"/>
</dbReference>
<dbReference type="UniPathway" id="UPA00276">
    <property type="reaction ID" value="UER00406"/>
</dbReference>
<evidence type="ECO:0000256" key="8">
    <source>
        <dbReference type="ARBA" id="ARBA00022777"/>
    </source>
</evidence>
<evidence type="ECO:0000256" key="11">
    <source>
        <dbReference type="ARBA" id="ARBA00023268"/>
    </source>
</evidence>
<evidence type="ECO:0000256" key="7">
    <source>
        <dbReference type="ARBA" id="ARBA00022741"/>
    </source>
</evidence>
<keyword evidence="10 14" id="KW-0067">ATP-binding</keyword>
<dbReference type="PANTHER" id="PTHR22749">
    <property type="entry name" value="RIBOFLAVIN KINASE/FMN ADENYLYLTRANSFERASE"/>
    <property type="match status" value="1"/>
</dbReference>
<keyword evidence="8 14" id="KW-0418">Kinase</keyword>
<evidence type="ECO:0000313" key="16">
    <source>
        <dbReference type="EMBL" id="AHK22293.1"/>
    </source>
</evidence>
<dbReference type="Gene3D" id="3.40.50.620">
    <property type="entry name" value="HUPs"/>
    <property type="match status" value="1"/>
</dbReference>
<dbReference type="InterPro" id="IPR004821">
    <property type="entry name" value="Cyt_trans-like"/>
</dbReference>
<dbReference type="InterPro" id="IPR014729">
    <property type="entry name" value="Rossmann-like_a/b/a_fold"/>
</dbReference>
<evidence type="ECO:0000256" key="4">
    <source>
        <dbReference type="ARBA" id="ARBA00022643"/>
    </source>
</evidence>
<dbReference type="UniPathway" id="UPA00277">
    <property type="reaction ID" value="UER00407"/>
</dbReference>
<evidence type="ECO:0000256" key="13">
    <source>
        <dbReference type="ARBA" id="ARBA00049494"/>
    </source>
</evidence>
<dbReference type="InterPro" id="IPR015864">
    <property type="entry name" value="FAD_synthase"/>
</dbReference>
<evidence type="ECO:0000256" key="5">
    <source>
        <dbReference type="ARBA" id="ARBA00022679"/>
    </source>
</evidence>
<dbReference type="EMBL" id="CP006932">
    <property type="protein sequence ID" value="AHK22293.1"/>
    <property type="molecule type" value="Genomic_DNA"/>
</dbReference>
<evidence type="ECO:0000256" key="3">
    <source>
        <dbReference type="ARBA" id="ARBA00022630"/>
    </source>
</evidence>
<evidence type="ECO:0000256" key="10">
    <source>
        <dbReference type="ARBA" id="ARBA00022840"/>
    </source>
</evidence>
<evidence type="ECO:0000256" key="6">
    <source>
        <dbReference type="ARBA" id="ARBA00022695"/>
    </source>
</evidence>
<comment type="catalytic activity">
    <reaction evidence="12 14">
        <text>riboflavin + ATP = FMN + ADP + H(+)</text>
        <dbReference type="Rhea" id="RHEA:14357"/>
        <dbReference type="ChEBI" id="CHEBI:15378"/>
        <dbReference type="ChEBI" id="CHEBI:30616"/>
        <dbReference type="ChEBI" id="CHEBI:57986"/>
        <dbReference type="ChEBI" id="CHEBI:58210"/>
        <dbReference type="ChEBI" id="CHEBI:456216"/>
        <dbReference type="EC" id="2.7.1.26"/>
    </reaction>
</comment>
<evidence type="ECO:0000256" key="9">
    <source>
        <dbReference type="ARBA" id="ARBA00022827"/>
    </source>
</evidence>
<keyword evidence="9 14" id="KW-0274">FAD</keyword>
<organism evidence="16 17">
    <name type="scientific">Candidatus Hepatoplasma crinochetorum Av</name>
    <dbReference type="NCBI Taxonomy" id="1427984"/>
    <lineage>
        <taxon>Bacteria</taxon>
        <taxon>Bacillati</taxon>
        <taxon>Mycoplasmatota</taxon>
        <taxon>Mollicutes</taxon>
        <taxon>Candidatus Hepatoplasmataceae</taxon>
        <taxon>Candidatus Hepatoplasma</taxon>
    </lineage>
</organism>
<evidence type="ECO:0000256" key="1">
    <source>
        <dbReference type="ARBA" id="ARBA00004726"/>
    </source>
</evidence>
<reference evidence="16 17" key="1">
    <citation type="journal article" date="2014" name="Genome Biol. Evol.">
        <title>Phylogenomics of "Candidatus Hepatoplasma crinochetorum," a Lineage of Mollicutes Associated with Noninsect Arthropods.</title>
        <authorList>
            <person name="Leclercq S."/>
            <person name="Dittmer J."/>
            <person name="Bouchon D."/>
            <person name="Cordaux R."/>
        </authorList>
    </citation>
    <scope>NUCLEOTIDE SEQUENCE [LARGE SCALE GENOMIC DNA]</scope>
    <source>
        <strain evidence="16 17">Av</strain>
    </source>
</reference>
<dbReference type="PANTHER" id="PTHR22749:SF6">
    <property type="entry name" value="RIBOFLAVIN KINASE"/>
    <property type="match status" value="1"/>
</dbReference>
<dbReference type="KEGG" id="hcr:X271_00185"/>
<evidence type="ECO:0000259" key="15">
    <source>
        <dbReference type="SMART" id="SM00904"/>
    </source>
</evidence>
<dbReference type="OrthoDB" id="9803667at2"/>
<dbReference type="InterPro" id="IPR023465">
    <property type="entry name" value="Riboflavin_kinase_dom_sf"/>
</dbReference>
<keyword evidence="17" id="KW-1185">Reference proteome</keyword>
<comment type="pathway">
    <text evidence="1 14">Cofactor biosynthesis; FAD biosynthesis; FAD from FMN: step 1/1.</text>
</comment>
<comment type="catalytic activity">
    <reaction evidence="13 14">
        <text>FMN + ATP + H(+) = FAD + diphosphate</text>
        <dbReference type="Rhea" id="RHEA:17237"/>
        <dbReference type="ChEBI" id="CHEBI:15378"/>
        <dbReference type="ChEBI" id="CHEBI:30616"/>
        <dbReference type="ChEBI" id="CHEBI:33019"/>
        <dbReference type="ChEBI" id="CHEBI:57692"/>
        <dbReference type="ChEBI" id="CHEBI:58210"/>
        <dbReference type="EC" id="2.7.7.2"/>
    </reaction>
</comment>
<comment type="pathway">
    <text evidence="2 14">Cofactor biosynthesis; FMN biosynthesis; FMN from riboflavin (ATP route): step 1/1.</text>
</comment>
<evidence type="ECO:0000256" key="14">
    <source>
        <dbReference type="PIRNR" id="PIRNR004491"/>
    </source>
</evidence>